<evidence type="ECO:0000256" key="6">
    <source>
        <dbReference type="ARBA" id="ARBA00023284"/>
    </source>
</evidence>
<dbReference type="Pfam" id="PF01323">
    <property type="entry name" value="DSBA"/>
    <property type="match status" value="1"/>
</dbReference>
<evidence type="ECO:0000256" key="8">
    <source>
        <dbReference type="PIRSR" id="PIRSR001488-1"/>
    </source>
</evidence>
<feature type="chain" id="PRO_5007830172" description="Thiol:disulfide interchange protein" evidence="9">
    <location>
        <begin position="21"/>
        <end position="208"/>
    </location>
</feature>
<evidence type="ECO:0000256" key="9">
    <source>
        <dbReference type="SAM" id="SignalP"/>
    </source>
</evidence>
<dbReference type="AlphaFoldDB" id="A0A161XTJ8"/>
<dbReference type="PIRSF" id="PIRSF001488">
    <property type="entry name" value="Tdi_protein"/>
    <property type="match status" value="1"/>
</dbReference>
<accession>A0A161XTJ8</accession>
<feature type="domain" description="Thioredoxin" evidence="10">
    <location>
        <begin position="7"/>
        <end position="164"/>
    </location>
</feature>
<dbReference type="InterPro" id="IPR036249">
    <property type="entry name" value="Thioredoxin-like_sf"/>
</dbReference>
<dbReference type="EMBL" id="AUYB01000151">
    <property type="protein sequence ID" value="KZN29987.1"/>
    <property type="molecule type" value="Genomic_DNA"/>
</dbReference>
<evidence type="ECO:0000256" key="7">
    <source>
        <dbReference type="PIRNR" id="PIRNR001488"/>
    </source>
</evidence>
<dbReference type="InterPro" id="IPR023205">
    <property type="entry name" value="DsbA/DsbL"/>
</dbReference>
<dbReference type="InterPro" id="IPR050824">
    <property type="entry name" value="Thiol_disulfide_DsbA"/>
</dbReference>
<evidence type="ECO:0000256" key="4">
    <source>
        <dbReference type="ARBA" id="ARBA00022764"/>
    </source>
</evidence>
<keyword evidence="4 7" id="KW-0574">Periplasm</keyword>
<keyword evidence="3 9" id="KW-0732">Signal</keyword>
<keyword evidence="5 7" id="KW-1015">Disulfide bond</keyword>
<comment type="similarity">
    <text evidence="2">Belongs to the thioredoxin family. DsbA subfamily.</text>
</comment>
<evidence type="ECO:0000313" key="11">
    <source>
        <dbReference type="EMBL" id="KZN29987.1"/>
    </source>
</evidence>
<dbReference type="PROSITE" id="PS51352">
    <property type="entry name" value="THIOREDOXIN_2"/>
    <property type="match status" value="1"/>
</dbReference>
<name>A0A161XTJ8_9GAMM</name>
<comment type="subcellular location">
    <subcellularLocation>
        <location evidence="1 7">Periplasm</location>
    </subcellularLocation>
</comment>
<comment type="caution">
    <text evidence="11">The sequence shown here is derived from an EMBL/GenBank/DDBJ whole genome shotgun (WGS) entry which is preliminary data.</text>
</comment>
<protein>
    <recommendedName>
        <fullName evidence="7">Thiol:disulfide interchange protein</fullName>
    </recommendedName>
</protein>
<dbReference type="PANTHER" id="PTHR35891:SF2">
    <property type="entry name" value="THIOL:DISULFIDE INTERCHANGE PROTEIN DSBA"/>
    <property type="match status" value="1"/>
</dbReference>
<reference evidence="11 12" key="1">
    <citation type="submission" date="2013-07" db="EMBL/GenBank/DDBJ databases">
        <title>Comparative Genomic and Metabolomic Analysis of Twelve Strains of Pseudoalteromonas luteoviolacea.</title>
        <authorList>
            <person name="Vynne N.G."/>
            <person name="Mansson M."/>
            <person name="Gram L."/>
        </authorList>
    </citation>
    <scope>NUCLEOTIDE SEQUENCE [LARGE SCALE GENOMIC DNA]</scope>
    <source>
        <strain evidence="11 12">DSM 6061</strain>
    </source>
</reference>
<evidence type="ECO:0000256" key="2">
    <source>
        <dbReference type="ARBA" id="ARBA00005791"/>
    </source>
</evidence>
<evidence type="ECO:0000256" key="5">
    <source>
        <dbReference type="ARBA" id="ARBA00023157"/>
    </source>
</evidence>
<feature type="signal peptide" evidence="9">
    <location>
        <begin position="1"/>
        <end position="20"/>
    </location>
</feature>
<dbReference type="STRING" id="43657.S4054249_02150"/>
<proteinExistence type="inferred from homology"/>
<dbReference type="GO" id="GO:0042597">
    <property type="term" value="C:periplasmic space"/>
    <property type="evidence" value="ECO:0007669"/>
    <property type="project" value="UniProtKB-SubCell"/>
</dbReference>
<dbReference type="GO" id="GO:0016491">
    <property type="term" value="F:oxidoreductase activity"/>
    <property type="evidence" value="ECO:0007669"/>
    <property type="project" value="InterPro"/>
</dbReference>
<keyword evidence="6" id="KW-0676">Redox-active center</keyword>
<feature type="disulfide bond" description="Redox-active" evidence="8">
    <location>
        <begin position="50"/>
        <end position="53"/>
    </location>
</feature>
<dbReference type="InterPro" id="IPR013766">
    <property type="entry name" value="Thioredoxin_domain"/>
</dbReference>
<dbReference type="InterPro" id="IPR001853">
    <property type="entry name" value="DSBA-like_thioredoxin_dom"/>
</dbReference>
<evidence type="ECO:0000256" key="1">
    <source>
        <dbReference type="ARBA" id="ARBA00004418"/>
    </source>
</evidence>
<evidence type="ECO:0000256" key="3">
    <source>
        <dbReference type="ARBA" id="ARBA00022729"/>
    </source>
</evidence>
<sequence>MLKSIKVAILALCMPLAAMAADYKENVHYETLSVEKSKAPRVLEFFSFYCPHCYKFEGPARALEASLPAEVPFVKSHVNFMRGLPPEAQSYLSYAYIIAKQNGVDSQVVDEIFKTIHVQQSQFRTMDDVKKLLAAHGVPAEKFDAALASMPVISAEKAMQDEQKRFSEAGALKGVPSFIINDKYIVKISSLSSQADFNNLVKYLLEKE</sequence>
<organism evidence="11 12">
    <name type="scientific">Pseudoalteromonas luteoviolacea DSM 6061</name>
    <dbReference type="NCBI Taxonomy" id="1365250"/>
    <lineage>
        <taxon>Bacteria</taxon>
        <taxon>Pseudomonadati</taxon>
        <taxon>Pseudomonadota</taxon>
        <taxon>Gammaproteobacteria</taxon>
        <taxon>Alteromonadales</taxon>
        <taxon>Pseudoalteromonadaceae</taxon>
        <taxon>Pseudoalteromonas</taxon>
    </lineage>
</organism>
<dbReference type="Proteomes" id="UP000076643">
    <property type="component" value="Unassembled WGS sequence"/>
</dbReference>
<dbReference type="RefSeq" id="WP_063359129.1">
    <property type="nucleotide sequence ID" value="NZ_AQHB01000038.1"/>
</dbReference>
<evidence type="ECO:0000259" key="10">
    <source>
        <dbReference type="PROSITE" id="PS51352"/>
    </source>
</evidence>
<dbReference type="SUPFAM" id="SSF52833">
    <property type="entry name" value="Thioredoxin-like"/>
    <property type="match status" value="1"/>
</dbReference>
<dbReference type="Gene3D" id="3.40.30.10">
    <property type="entry name" value="Glutaredoxin"/>
    <property type="match status" value="1"/>
</dbReference>
<gene>
    <name evidence="11" type="ORF">N475_24985</name>
</gene>
<dbReference type="GeneID" id="57364482"/>
<dbReference type="CDD" id="cd03019">
    <property type="entry name" value="DsbA_DsbA"/>
    <property type="match status" value="1"/>
</dbReference>
<keyword evidence="12" id="KW-1185">Reference proteome</keyword>
<evidence type="ECO:0000313" key="12">
    <source>
        <dbReference type="Proteomes" id="UP000076643"/>
    </source>
</evidence>
<dbReference type="PATRIC" id="fig|1365250.3.peg.5007"/>
<dbReference type="PANTHER" id="PTHR35891">
    <property type="entry name" value="THIOL:DISULFIDE INTERCHANGE PROTEIN DSBA"/>
    <property type="match status" value="1"/>
</dbReference>